<feature type="transmembrane region" description="Helical" evidence="9">
    <location>
        <begin position="15"/>
        <end position="38"/>
    </location>
</feature>
<keyword evidence="5 9" id="KW-1133">Transmembrane helix</keyword>
<keyword evidence="4" id="KW-0769">Symport</keyword>
<keyword evidence="6 9" id="KW-0472">Membrane</keyword>
<dbReference type="PANTHER" id="PTHR11958">
    <property type="entry name" value="SODIUM/DICARBOXYLATE SYMPORTER-RELATED"/>
    <property type="match status" value="1"/>
</dbReference>
<dbReference type="Proteomes" id="UP000320496">
    <property type="component" value="Chromosome"/>
</dbReference>
<dbReference type="InterPro" id="IPR018107">
    <property type="entry name" value="Na-dicarboxylate_symporter_CS"/>
</dbReference>
<evidence type="ECO:0000313" key="10">
    <source>
        <dbReference type="EMBL" id="QDU38285.1"/>
    </source>
</evidence>
<proteinExistence type="predicted"/>
<dbReference type="KEGG" id="mri:Mal4_26120"/>
<keyword evidence="3 9" id="KW-0812">Transmembrane</keyword>
<dbReference type="PANTHER" id="PTHR11958:SF63">
    <property type="entry name" value="AMINO ACID TRANSPORTER"/>
    <property type="match status" value="1"/>
</dbReference>
<feature type="transmembrane region" description="Helical" evidence="9">
    <location>
        <begin position="293"/>
        <end position="310"/>
    </location>
</feature>
<evidence type="ECO:0000256" key="2">
    <source>
        <dbReference type="ARBA" id="ARBA00022448"/>
    </source>
</evidence>
<evidence type="ECO:0000256" key="8">
    <source>
        <dbReference type="SAM" id="MobiDB-lite"/>
    </source>
</evidence>
<dbReference type="GO" id="GO:0015293">
    <property type="term" value="F:symporter activity"/>
    <property type="evidence" value="ECO:0007669"/>
    <property type="project" value="UniProtKB-KW"/>
</dbReference>
<feature type="transmembrane region" description="Helical" evidence="9">
    <location>
        <begin position="104"/>
        <end position="127"/>
    </location>
</feature>
<keyword evidence="7" id="KW-0325">Glycoprotein</keyword>
<name>A0A517Z725_9PLAN</name>
<dbReference type="Gene3D" id="1.10.3860.10">
    <property type="entry name" value="Sodium:dicarboxylate symporter"/>
    <property type="match status" value="1"/>
</dbReference>
<dbReference type="AlphaFoldDB" id="A0A517Z725"/>
<dbReference type="EMBL" id="CP036275">
    <property type="protein sequence ID" value="QDU38285.1"/>
    <property type="molecule type" value="Genomic_DNA"/>
</dbReference>
<dbReference type="RefSeq" id="WP_145369582.1">
    <property type="nucleotide sequence ID" value="NZ_CP036275.1"/>
</dbReference>
<feature type="transmembrane region" description="Helical" evidence="9">
    <location>
        <begin position="222"/>
        <end position="243"/>
    </location>
</feature>
<dbReference type="InterPro" id="IPR001991">
    <property type="entry name" value="Na-dicarboxylate_symporter"/>
</dbReference>
<evidence type="ECO:0000256" key="9">
    <source>
        <dbReference type="SAM" id="Phobius"/>
    </source>
</evidence>
<dbReference type="PROSITE" id="PS00714">
    <property type="entry name" value="NA_DICARBOXYL_SYMP_2"/>
    <property type="match status" value="1"/>
</dbReference>
<keyword evidence="11" id="KW-1185">Reference proteome</keyword>
<protein>
    <submittedName>
        <fullName evidence="10">Proton glutamate symport protein</fullName>
    </submittedName>
</protein>
<evidence type="ECO:0000256" key="5">
    <source>
        <dbReference type="ARBA" id="ARBA00022989"/>
    </source>
</evidence>
<keyword evidence="2" id="KW-0813">Transport</keyword>
<evidence type="ECO:0000256" key="3">
    <source>
        <dbReference type="ARBA" id="ARBA00022692"/>
    </source>
</evidence>
<evidence type="ECO:0000256" key="7">
    <source>
        <dbReference type="ARBA" id="ARBA00023180"/>
    </source>
</evidence>
<dbReference type="OrthoDB" id="9768885at2"/>
<dbReference type="Pfam" id="PF00375">
    <property type="entry name" value="SDF"/>
    <property type="match status" value="1"/>
</dbReference>
<dbReference type="InterPro" id="IPR050746">
    <property type="entry name" value="DAACS"/>
</dbReference>
<accession>A0A517Z725</accession>
<sequence length="468" mass="49730">MSTSQRSSSHNSSSLTFWIVIAIVAAIAISTILPWFALSGAEQGSDAYAERAESLQTLFEIIGFGGDIFLRLLKMMVVPLVVVSVMSGILGLGDVRKLGRPGLYTVGFYFLTTVLAVALGLVMVNIIRPGVGTVDATKAEQIVAEKGAEIEGGAANVEEEGIGMILRNLALMLFTDNLIMSAANGDLLPLIVFSIVFAGMLTTLGERVDTITKIIDQFNHAIMAFVLLLMKAAPLGIFCLVAGRFGREMVAGTFVETMQLVWWYSITVIGALFLHALVTLPIILWVTTRRNPYLFIYQMLQALLTAFSTASSSATLPVTMECAVDRAGISRKSVDFVTPLGATINMDGTALYEAVAAIFIAQFLGMDLSLGQQLVVAVTATLAAIGAAGIPEAGLVTMLIVLHAVGLPLKYQAIILPVDWFLDRFRTAVNVFGDACGAAVVDSSFPKDPQPQPPSTPTSTSEPVAASA</sequence>
<evidence type="ECO:0000256" key="4">
    <source>
        <dbReference type="ARBA" id="ARBA00022847"/>
    </source>
</evidence>
<dbReference type="GO" id="GO:0016020">
    <property type="term" value="C:membrane"/>
    <property type="evidence" value="ECO:0007669"/>
    <property type="project" value="UniProtKB-SubCell"/>
</dbReference>
<dbReference type="PRINTS" id="PR00173">
    <property type="entry name" value="EDTRNSPORT"/>
</dbReference>
<feature type="transmembrane region" description="Helical" evidence="9">
    <location>
        <begin position="68"/>
        <end position="92"/>
    </location>
</feature>
<feature type="transmembrane region" description="Helical" evidence="9">
    <location>
        <begin position="374"/>
        <end position="402"/>
    </location>
</feature>
<feature type="transmembrane region" description="Helical" evidence="9">
    <location>
        <begin position="178"/>
        <end position="201"/>
    </location>
</feature>
<organism evidence="10 11">
    <name type="scientific">Maioricimonas rarisocia</name>
    <dbReference type="NCBI Taxonomy" id="2528026"/>
    <lineage>
        <taxon>Bacteria</taxon>
        <taxon>Pseudomonadati</taxon>
        <taxon>Planctomycetota</taxon>
        <taxon>Planctomycetia</taxon>
        <taxon>Planctomycetales</taxon>
        <taxon>Planctomycetaceae</taxon>
        <taxon>Maioricimonas</taxon>
    </lineage>
</organism>
<evidence type="ECO:0000313" key="11">
    <source>
        <dbReference type="Proteomes" id="UP000320496"/>
    </source>
</evidence>
<comment type="subcellular location">
    <subcellularLocation>
        <location evidence="1">Membrane</location>
        <topology evidence="1">Multi-pass membrane protein</topology>
    </subcellularLocation>
</comment>
<dbReference type="InterPro" id="IPR036458">
    <property type="entry name" value="Na:dicarbo_symporter_sf"/>
</dbReference>
<gene>
    <name evidence="10" type="primary">gltP</name>
    <name evidence="10" type="ORF">Mal4_26120</name>
</gene>
<dbReference type="GO" id="GO:1902475">
    <property type="term" value="P:L-alpha-amino acid transmembrane transport"/>
    <property type="evidence" value="ECO:0007669"/>
    <property type="project" value="UniProtKB-ARBA"/>
</dbReference>
<reference evidence="10 11" key="1">
    <citation type="submission" date="2019-02" db="EMBL/GenBank/DDBJ databases">
        <title>Deep-cultivation of Planctomycetes and their phenomic and genomic characterization uncovers novel biology.</title>
        <authorList>
            <person name="Wiegand S."/>
            <person name="Jogler M."/>
            <person name="Boedeker C."/>
            <person name="Pinto D."/>
            <person name="Vollmers J."/>
            <person name="Rivas-Marin E."/>
            <person name="Kohn T."/>
            <person name="Peeters S.H."/>
            <person name="Heuer A."/>
            <person name="Rast P."/>
            <person name="Oberbeckmann S."/>
            <person name="Bunk B."/>
            <person name="Jeske O."/>
            <person name="Meyerdierks A."/>
            <person name="Storesund J.E."/>
            <person name="Kallscheuer N."/>
            <person name="Luecker S."/>
            <person name="Lage O.M."/>
            <person name="Pohl T."/>
            <person name="Merkel B.J."/>
            <person name="Hornburger P."/>
            <person name="Mueller R.-W."/>
            <person name="Bruemmer F."/>
            <person name="Labrenz M."/>
            <person name="Spormann A.M."/>
            <person name="Op den Camp H."/>
            <person name="Overmann J."/>
            <person name="Amann R."/>
            <person name="Jetten M.S.M."/>
            <person name="Mascher T."/>
            <person name="Medema M.H."/>
            <person name="Devos D.P."/>
            <person name="Kaster A.-K."/>
            <person name="Ovreas L."/>
            <person name="Rohde M."/>
            <person name="Galperin M.Y."/>
            <person name="Jogler C."/>
        </authorList>
    </citation>
    <scope>NUCLEOTIDE SEQUENCE [LARGE SCALE GENOMIC DNA]</scope>
    <source>
        <strain evidence="10 11">Mal4</strain>
    </source>
</reference>
<feature type="transmembrane region" description="Helical" evidence="9">
    <location>
        <begin position="263"/>
        <end position="286"/>
    </location>
</feature>
<dbReference type="SUPFAM" id="SSF118215">
    <property type="entry name" value="Proton glutamate symport protein"/>
    <property type="match status" value="1"/>
</dbReference>
<evidence type="ECO:0000256" key="1">
    <source>
        <dbReference type="ARBA" id="ARBA00004141"/>
    </source>
</evidence>
<evidence type="ECO:0000256" key="6">
    <source>
        <dbReference type="ARBA" id="ARBA00023136"/>
    </source>
</evidence>
<feature type="region of interest" description="Disordered" evidence="8">
    <location>
        <begin position="443"/>
        <end position="468"/>
    </location>
</feature>